<reference evidence="3" key="1">
    <citation type="submission" date="2018-01" db="EMBL/GenBank/DDBJ databases">
        <title>An insight into the sialome of Amazonian anophelines.</title>
        <authorList>
            <person name="Ribeiro J.M."/>
            <person name="Scarpassa V."/>
            <person name="Calvo E."/>
        </authorList>
    </citation>
    <scope>NUCLEOTIDE SEQUENCE</scope>
    <source>
        <tissue evidence="3">Salivary glands</tissue>
    </source>
</reference>
<organism evidence="3">
    <name type="scientific">Anopheles braziliensis</name>
    <dbReference type="NCBI Taxonomy" id="58242"/>
    <lineage>
        <taxon>Eukaryota</taxon>
        <taxon>Metazoa</taxon>
        <taxon>Ecdysozoa</taxon>
        <taxon>Arthropoda</taxon>
        <taxon>Hexapoda</taxon>
        <taxon>Insecta</taxon>
        <taxon>Pterygota</taxon>
        <taxon>Neoptera</taxon>
        <taxon>Endopterygota</taxon>
        <taxon>Diptera</taxon>
        <taxon>Nematocera</taxon>
        <taxon>Culicoidea</taxon>
        <taxon>Culicidae</taxon>
        <taxon>Anophelinae</taxon>
        <taxon>Anopheles</taxon>
    </lineage>
</organism>
<proteinExistence type="predicted"/>
<evidence type="ECO:0000256" key="1">
    <source>
        <dbReference type="SAM" id="Phobius"/>
    </source>
</evidence>
<keyword evidence="1" id="KW-0812">Transmembrane</keyword>
<dbReference type="AlphaFoldDB" id="A0A2M3ZVX6"/>
<evidence type="ECO:0000256" key="2">
    <source>
        <dbReference type="SAM" id="SignalP"/>
    </source>
</evidence>
<keyword evidence="2" id="KW-0732">Signal</keyword>
<evidence type="ECO:0000313" key="3">
    <source>
        <dbReference type="EMBL" id="MBW32671.1"/>
    </source>
</evidence>
<feature type="signal peptide" evidence="2">
    <location>
        <begin position="1"/>
        <end position="18"/>
    </location>
</feature>
<protein>
    <submittedName>
        <fullName evidence="3">Putative secreted peptide</fullName>
    </submittedName>
</protein>
<name>A0A2M3ZVX6_9DIPT</name>
<keyword evidence="1" id="KW-1133">Transmembrane helix</keyword>
<accession>A0A2M3ZVX6</accession>
<keyword evidence="1" id="KW-0472">Membrane</keyword>
<sequence length="66" mass="7600">MSSKCFLLLSFFLRLADEERIFAQCFGSKASAIMHCSSQIVVMIFFASFAISSRNMFTTDRERSRM</sequence>
<dbReference type="EMBL" id="GGFM01011920">
    <property type="protein sequence ID" value="MBW32671.1"/>
    <property type="molecule type" value="Transcribed_RNA"/>
</dbReference>
<feature type="transmembrane region" description="Helical" evidence="1">
    <location>
        <begin position="32"/>
        <end position="51"/>
    </location>
</feature>
<feature type="chain" id="PRO_5014882497" evidence="2">
    <location>
        <begin position="19"/>
        <end position="66"/>
    </location>
</feature>